<dbReference type="Pfam" id="PF01261">
    <property type="entry name" value="AP_endonuc_2"/>
    <property type="match status" value="1"/>
</dbReference>
<protein>
    <submittedName>
        <fullName evidence="2">Sugar phosphate isomerase/epimerase family protein</fullName>
    </submittedName>
</protein>
<dbReference type="InterPro" id="IPR050312">
    <property type="entry name" value="IolE/XylAMocC-like"/>
</dbReference>
<dbReference type="EMBL" id="JBHSIS010000022">
    <property type="protein sequence ID" value="MFC4857965.1"/>
    <property type="molecule type" value="Genomic_DNA"/>
</dbReference>
<dbReference type="GO" id="GO:0016853">
    <property type="term" value="F:isomerase activity"/>
    <property type="evidence" value="ECO:0007669"/>
    <property type="project" value="UniProtKB-KW"/>
</dbReference>
<evidence type="ECO:0000313" key="2">
    <source>
        <dbReference type="EMBL" id="MFC4857965.1"/>
    </source>
</evidence>
<reference evidence="3" key="1">
    <citation type="journal article" date="2019" name="Int. J. Syst. Evol. Microbiol.">
        <title>The Global Catalogue of Microorganisms (GCM) 10K type strain sequencing project: providing services to taxonomists for standard genome sequencing and annotation.</title>
        <authorList>
            <consortium name="The Broad Institute Genomics Platform"/>
            <consortium name="The Broad Institute Genome Sequencing Center for Infectious Disease"/>
            <person name="Wu L."/>
            <person name="Ma J."/>
        </authorList>
    </citation>
    <scope>NUCLEOTIDE SEQUENCE [LARGE SCALE GENOMIC DNA]</scope>
    <source>
        <strain evidence="3">ZS-22-S1</strain>
    </source>
</reference>
<dbReference type="InterPro" id="IPR036237">
    <property type="entry name" value="Xyl_isomerase-like_sf"/>
</dbReference>
<feature type="domain" description="Xylose isomerase-like TIM barrel" evidence="1">
    <location>
        <begin position="23"/>
        <end position="252"/>
    </location>
</feature>
<proteinExistence type="predicted"/>
<keyword evidence="2" id="KW-0413">Isomerase</keyword>
<sequence>MRPFSFNQATAKYWPLVDAVKGCAAAGVRYVGLWREPVREYGLDRSSALVRDAGLTVTSLCRGGFFGADDWFDDNRRALDECAALGAPALVLVCGGLSGRPLAEARSRVAAGLEALVPHALEVGVTLAVEPMHPMFAADRSVVASLAGALELCAPYPAAVVGITLDTYHVWWDEQVLPLIEANGDRIACFQLADWVVPLPADVLVGRGLPGTGHVDFAPLVEAVLATGYDRPIEVEVFDEALWNRPGADVLRDTIAAYESVMGT</sequence>
<dbReference type="InterPro" id="IPR013022">
    <property type="entry name" value="Xyl_isomerase-like_TIM-brl"/>
</dbReference>
<dbReference type="PANTHER" id="PTHR12110:SF52">
    <property type="entry name" value="XYLOSE ISOMERASE"/>
    <property type="match status" value="1"/>
</dbReference>
<evidence type="ECO:0000259" key="1">
    <source>
        <dbReference type="Pfam" id="PF01261"/>
    </source>
</evidence>
<accession>A0ABV9SC65</accession>
<dbReference type="SUPFAM" id="SSF51658">
    <property type="entry name" value="Xylose isomerase-like"/>
    <property type="match status" value="1"/>
</dbReference>
<dbReference type="Proteomes" id="UP001595859">
    <property type="component" value="Unassembled WGS sequence"/>
</dbReference>
<keyword evidence="3" id="KW-1185">Reference proteome</keyword>
<evidence type="ECO:0000313" key="3">
    <source>
        <dbReference type="Proteomes" id="UP001595859"/>
    </source>
</evidence>
<organism evidence="2 3">
    <name type="scientific">Actinophytocola glycyrrhizae</name>
    <dbReference type="NCBI Taxonomy" id="2044873"/>
    <lineage>
        <taxon>Bacteria</taxon>
        <taxon>Bacillati</taxon>
        <taxon>Actinomycetota</taxon>
        <taxon>Actinomycetes</taxon>
        <taxon>Pseudonocardiales</taxon>
        <taxon>Pseudonocardiaceae</taxon>
    </lineage>
</organism>
<dbReference type="Gene3D" id="3.20.20.150">
    <property type="entry name" value="Divalent-metal-dependent TIM barrel enzymes"/>
    <property type="match status" value="1"/>
</dbReference>
<name>A0ABV9SC65_9PSEU</name>
<dbReference type="RefSeq" id="WP_378060087.1">
    <property type="nucleotide sequence ID" value="NZ_JBHSIS010000022.1"/>
</dbReference>
<dbReference type="PANTHER" id="PTHR12110">
    <property type="entry name" value="HYDROXYPYRUVATE ISOMERASE"/>
    <property type="match status" value="1"/>
</dbReference>
<gene>
    <name evidence="2" type="ORF">ACFPCV_31070</name>
</gene>
<comment type="caution">
    <text evidence="2">The sequence shown here is derived from an EMBL/GenBank/DDBJ whole genome shotgun (WGS) entry which is preliminary data.</text>
</comment>